<evidence type="ECO:0000256" key="2">
    <source>
        <dbReference type="ARBA" id="ARBA00006484"/>
    </source>
</evidence>
<sequence length="361" mass="39972">MPMHNGLLPREGLKADVFARLLSNTAFNPLVTLPLLLLARFTRRGQDLGILHHTALSRVRALFYIGVARWLSSWYSAKVLNNWTTDQYDWRGREIVLITGGSGGIGAHVVRFLSEKASTVHYFKCDITSPKEIAAVAKEIRAQVGDPTVLINNAGVARGKSILDSTERDVRFTMDVNTLSHYWMVQEFLPSMIENNHGMVVTVASIASWVTVPNMVDYAASKAAALSFHEGLTAELSTRYGAPKVRTVVVNQGYTKTPLFEGYNNSKGFLLPTLEPETVAEAIVRQVLSGQSGQVICPTLASALTGLAAMPHWYQYNMRKDGAEIMPTWRGRQVVQDLDKFYEAKEKDVEGSTVLVPEESK</sequence>
<evidence type="ECO:0000256" key="9">
    <source>
        <dbReference type="ARBA" id="ARBA00059620"/>
    </source>
</evidence>
<dbReference type="GeneID" id="63833787"/>
<evidence type="ECO:0000256" key="4">
    <source>
        <dbReference type="ARBA" id="ARBA00022857"/>
    </source>
</evidence>
<evidence type="ECO:0000256" key="1">
    <source>
        <dbReference type="ARBA" id="ARBA00004141"/>
    </source>
</evidence>
<evidence type="ECO:0000256" key="7">
    <source>
        <dbReference type="ARBA" id="ARBA00023098"/>
    </source>
</evidence>
<dbReference type="Pfam" id="PF00106">
    <property type="entry name" value="adh_short"/>
    <property type="match status" value="1"/>
</dbReference>
<evidence type="ECO:0000256" key="5">
    <source>
        <dbReference type="ARBA" id="ARBA00022989"/>
    </source>
</evidence>
<dbReference type="SUPFAM" id="SSF51735">
    <property type="entry name" value="NAD(P)-binding Rossmann-fold domains"/>
    <property type="match status" value="1"/>
</dbReference>
<evidence type="ECO:0000313" key="13">
    <source>
        <dbReference type="EMBL" id="KAF3768964.1"/>
    </source>
</evidence>
<dbReference type="PRINTS" id="PR00081">
    <property type="entry name" value="GDHRDH"/>
</dbReference>
<comment type="function">
    <text evidence="9">Catalyzes the reduction of all-trans-retinal to all-trans-retinol in the presence of NADPH.</text>
</comment>
<dbReference type="PANTHER" id="PTHR24322:SF736">
    <property type="entry name" value="RETINOL DEHYDROGENASE 10"/>
    <property type="match status" value="1"/>
</dbReference>
<dbReference type="InterPro" id="IPR036291">
    <property type="entry name" value="NAD(P)-bd_dom_sf"/>
</dbReference>
<evidence type="ECO:0000256" key="11">
    <source>
        <dbReference type="ARBA" id="ARBA00082544"/>
    </source>
</evidence>
<dbReference type="EMBL" id="MU032345">
    <property type="protein sequence ID" value="KAF3768964.1"/>
    <property type="molecule type" value="Genomic_DNA"/>
</dbReference>
<organism evidence="13 14">
    <name type="scientific">Cryphonectria parasitica (strain ATCC 38755 / EP155)</name>
    <dbReference type="NCBI Taxonomy" id="660469"/>
    <lineage>
        <taxon>Eukaryota</taxon>
        <taxon>Fungi</taxon>
        <taxon>Dikarya</taxon>
        <taxon>Ascomycota</taxon>
        <taxon>Pezizomycotina</taxon>
        <taxon>Sordariomycetes</taxon>
        <taxon>Sordariomycetidae</taxon>
        <taxon>Diaporthales</taxon>
        <taxon>Cryphonectriaceae</taxon>
        <taxon>Cryphonectria-Endothia species complex</taxon>
        <taxon>Cryphonectria</taxon>
    </lineage>
</organism>
<dbReference type="Gene3D" id="3.40.50.720">
    <property type="entry name" value="NAD(P)-binding Rossmann-like Domain"/>
    <property type="match status" value="1"/>
</dbReference>
<evidence type="ECO:0000256" key="8">
    <source>
        <dbReference type="ARBA" id="ARBA00023136"/>
    </source>
</evidence>
<keyword evidence="8" id="KW-0472">Membrane</keyword>
<evidence type="ECO:0000256" key="3">
    <source>
        <dbReference type="ARBA" id="ARBA00022692"/>
    </source>
</evidence>
<keyword evidence="6" id="KW-0560">Oxidoreductase</keyword>
<comment type="subcellular location">
    <subcellularLocation>
        <location evidence="1">Membrane</location>
        <topology evidence="1">Multi-pass membrane protein</topology>
    </subcellularLocation>
</comment>
<dbReference type="PANTHER" id="PTHR24322">
    <property type="entry name" value="PKSB"/>
    <property type="match status" value="1"/>
</dbReference>
<dbReference type="Proteomes" id="UP000803844">
    <property type="component" value="Unassembled WGS sequence"/>
</dbReference>
<comment type="caution">
    <text evidence="13">The sequence shown here is derived from an EMBL/GenBank/DDBJ whole genome shotgun (WGS) entry which is preliminary data.</text>
</comment>
<keyword evidence="3" id="KW-0812">Transmembrane</keyword>
<reference evidence="13" key="1">
    <citation type="journal article" date="2020" name="Phytopathology">
        <title>Genome sequence of the chestnut blight fungus Cryphonectria parasitica EP155: A fundamental resource for an archetypical invasive plant pathogen.</title>
        <authorList>
            <person name="Crouch J.A."/>
            <person name="Dawe A."/>
            <person name="Aerts A."/>
            <person name="Barry K."/>
            <person name="Churchill A.C.L."/>
            <person name="Grimwood J."/>
            <person name="Hillman B."/>
            <person name="Milgroom M.G."/>
            <person name="Pangilinan J."/>
            <person name="Smith M."/>
            <person name="Salamov A."/>
            <person name="Schmutz J."/>
            <person name="Yadav J."/>
            <person name="Grigoriev I.V."/>
            <person name="Nuss D."/>
        </authorList>
    </citation>
    <scope>NUCLEOTIDE SEQUENCE</scope>
    <source>
        <strain evidence="13">EP155</strain>
    </source>
</reference>
<keyword evidence="7" id="KW-0443">Lipid metabolism</keyword>
<proteinExistence type="inferred from homology"/>
<dbReference type="GO" id="GO:0016020">
    <property type="term" value="C:membrane"/>
    <property type="evidence" value="ECO:0007669"/>
    <property type="project" value="UniProtKB-SubCell"/>
</dbReference>
<protein>
    <recommendedName>
        <fullName evidence="10">Short-chain dehydrogenase/reductase 3</fullName>
    </recommendedName>
    <alternativeName>
        <fullName evidence="11">Retinal short-chain dehydrogenase/reductase 1</fullName>
    </alternativeName>
</protein>
<keyword evidence="14" id="KW-1185">Reference proteome</keyword>
<dbReference type="RefSeq" id="XP_040779925.1">
    <property type="nucleotide sequence ID" value="XM_040916658.1"/>
</dbReference>
<keyword evidence="5" id="KW-1133">Transmembrane helix</keyword>
<keyword evidence="4" id="KW-0521">NADP</keyword>
<dbReference type="OrthoDB" id="10253736at2759"/>
<dbReference type="CDD" id="cd05339">
    <property type="entry name" value="17beta-HSDXI-like_SDR_c"/>
    <property type="match status" value="1"/>
</dbReference>
<comment type="similarity">
    <text evidence="2 12">Belongs to the short-chain dehydrogenases/reductases (SDR) family.</text>
</comment>
<evidence type="ECO:0000256" key="12">
    <source>
        <dbReference type="RuleBase" id="RU000363"/>
    </source>
</evidence>
<dbReference type="AlphaFoldDB" id="A0A9P5CRV4"/>
<dbReference type="FunFam" id="3.40.50.720:FF:000131">
    <property type="entry name" value="Short-chain dehydrogenase/reductase 3"/>
    <property type="match status" value="1"/>
</dbReference>
<dbReference type="PRINTS" id="PR00080">
    <property type="entry name" value="SDRFAMILY"/>
</dbReference>
<evidence type="ECO:0000256" key="10">
    <source>
        <dbReference type="ARBA" id="ARBA00068717"/>
    </source>
</evidence>
<accession>A0A9P5CRV4</accession>
<evidence type="ECO:0000256" key="6">
    <source>
        <dbReference type="ARBA" id="ARBA00023002"/>
    </source>
</evidence>
<dbReference type="InterPro" id="IPR002347">
    <property type="entry name" value="SDR_fam"/>
</dbReference>
<dbReference type="GO" id="GO:0052650">
    <property type="term" value="F:all-trans-retinol dehydrogenase (NADP+) activity"/>
    <property type="evidence" value="ECO:0007669"/>
    <property type="project" value="UniProtKB-ARBA"/>
</dbReference>
<gene>
    <name evidence="13" type="ORF">M406DRAFT_249973</name>
</gene>
<name>A0A9P5CRV4_CRYP1</name>
<evidence type="ECO:0000313" key="14">
    <source>
        <dbReference type="Proteomes" id="UP000803844"/>
    </source>
</evidence>